<sequence length="384" mass="43799">MDSKNTFDDTLGLPLNRVVKFYLCVTGHWVSYGQEPPPKRLKYGRIFGLFICSFVCFMGFTTLNAVKISVDAKNLGAIGNGLVILSTAISMLHKYSIYISQEEGISRLTEWMKSVEKRNRELKLERSPSEVFLRKSLRIFCYGALLSPWMLIVGPLVRGEPYCHRFPFLSDHVQKLITLPLVVITYNVLSWEVAFTATSLLNILVTFRTEVQRLGVEWKEIKFDPSRPREFSEKVKANVEKHVQLCKILKDLKLLNNSMFGYQVFAAILTTCAVIYGGSKYENFIVESTSQVLPVSSASLLEFALICWLGEEITFGLQEFHRDVHLTNWYEAPYDALTSLTIVLEFSKNPIQLTGFTVFTASLRTLIETMRQSFSLYTLLKALT</sequence>
<evidence type="ECO:0000256" key="2">
    <source>
        <dbReference type="ARBA" id="ARBA00022475"/>
    </source>
</evidence>
<evidence type="ECO:0000256" key="9">
    <source>
        <dbReference type="ARBA" id="ARBA00023224"/>
    </source>
</evidence>
<evidence type="ECO:0000256" key="8">
    <source>
        <dbReference type="ARBA" id="ARBA00023170"/>
    </source>
</evidence>
<name>A0ABN7AB86_9HEMI</name>
<evidence type="ECO:0000256" key="7">
    <source>
        <dbReference type="ARBA" id="ARBA00023136"/>
    </source>
</evidence>
<dbReference type="InterPro" id="IPR004117">
    <property type="entry name" value="7tm6_olfct_rcpt"/>
</dbReference>
<evidence type="ECO:0000256" key="10">
    <source>
        <dbReference type="RuleBase" id="RU351113"/>
    </source>
</evidence>
<gene>
    <name evidence="11" type="ORF">NTJ_02393</name>
</gene>
<evidence type="ECO:0000256" key="6">
    <source>
        <dbReference type="ARBA" id="ARBA00022989"/>
    </source>
</evidence>
<evidence type="ECO:0000313" key="11">
    <source>
        <dbReference type="EMBL" id="BES89586.1"/>
    </source>
</evidence>
<dbReference type="PANTHER" id="PTHR21137">
    <property type="entry name" value="ODORANT RECEPTOR"/>
    <property type="match status" value="1"/>
</dbReference>
<accession>A0ABN7AB86</accession>
<dbReference type="EMBL" id="AP028909">
    <property type="protein sequence ID" value="BES89586.1"/>
    <property type="molecule type" value="Genomic_DNA"/>
</dbReference>
<keyword evidence="12" id="KW-1185">Reference proteome</keyword>
<reference evidence="11 12" key="1">
    <citation type="submission" date="2023-09" db="EMBL/GenBank/DDBJ databases">
        <title>Nesidiocoris tenuis whole genome shotgun sequence.</title>
        <authorList>
            <person name="Shibata T."/>
            <person name="Shimoda M."/>
            <person name="Kobayashi T."/>
            <person name="Uehara T."/>
        </authorList>
    </citation>
    <scope>NUCLEOTIDE SEQUENCE [LARGE SCALE GENOMIC DNA]</scope>
    <source>
        <strain evidence="11 12">Japan</strain>
    </source>
</reference>
<dbReference type="Pfam" id="PF02949">
    <property type="entry name" value="7tm_6"/>
    <property type="match status" value="1"/>
</dbReference>
<feature type="transmembrane region" description="Helical" evidence="10">
    <location>
        <begin position="260"/>
        <end position="279"/>
    </location>
</feature>
<comment type="subcellular location">
    <subcellularLocation>
        <location evidence="1 10">Cell membrane</location>
        <topology evidence="1 10">Multi-pass membrane protein</topology>
    </subcellularLocation>
</comment>
<keyword evidence="7 10" id="KW-0472">Membrane</keyword>
<feature type="transmembrane region" description="Helical" evidence="10">
    <location>
        <begin position="139"/>
        <end position="157"/>
    </location>
</feature>
<keyword evidence="8 10" id="KW-0675">Receptor</keyword>
<comment type="caution">
    <text evidence="10">Lacks conserved residue(s) required for the propagation of feature annotation.</text>
</comment>
<proteinExistence type="inferred from homology"/>
<evidence type="ECO:0000256" key="5">
    <source>
        <dbReference type="ARBA" id="ARBA00022725"/>
    </source>
</evidence>
<dbReference type="Proteomes" id="UP001307889">
    <property type="component" value="Chromosome 1"/>
</dbReference>
<keyword evidence="9 10" id="KW-0807">Transducer</keyword>
<feature type="transmembrane region" description="Helical" evidence="10">
    <location>
        <begin position="177"/>
        <end position="205"/>
    </location>
</feature>
<protein>
    <recommendedName>
        <fullName evidence="10">Odorant receptor</fullName>
    </recommendedName>
</protein>
<dbReference type="PANTHER" id="PTHR21137:SF35">
    <property type="entry name" value="ODORANT RECEPTOR 19A-RELATED"/>
    <property type="match status" value="1"/>
</dbReference>
<organism evidence="11 12">
    <name type="scientific">Nesidiocoris tenuis</name>
    <dbReference type="NCBI Taxonomy" id="355587"/>
    <lineage>
        <taxon>Eukaryota</taxon>
        <taxon>Metazoa</taxon>
        <taxon>Ecdysozoa</taxon>
        <taxon>Arthropoda</taxon>
        <taxon>Hexapoda</taxon>
        <taxon>Insecta</taxon>
        <taxon>Pterygota</taxon>
        <taxon>Neoptera</taxon>
        <taxon>Paraneoptera</taxon>
        <taxon>Hemiptera</taxon>
        <taxon>Heteroptera</taxon>
        <taxon>Panheteroptera</taxon>
        <taxon>Cimicomorpha</taxon>
        <taxon>Miridae</taxon>
        <taxon>Dicyphina</taxon>
        <taxon>Nesidiocoris</taxon>
    </lineage>
</organism>
<evidence type="ECO:0000256" key="4">
    <source>
        <dbReference type="ARBA" id="ARBA00022692"/>
    </source>
</evidence>
<keyword evidence="4 10" id="KW-0812">Transmembrane</keyword>
<evidence type="ECO:0000256" key="1">
    <source>
        <dbReference type="ARBA" id="ARBA00004651"/>
    </source>
</evidence>
<comment type="similarity">
    <text evidence="10">Belongs to the insect chemoreceptor superfamily. Heteromeric odorant receptor channel (TC 1.A.69) family.</text>
</comment>
<evidence type="ECO:0000313" key="12">
    <source>
        <dbReference type="Proteomes" id="UP001307889"/>
    </source>
</evidence>
<keyword evidence="2" id="KW-1003">Cell membrane</keyword>
<evidence type="ECO:0000256" key="3">
    <source>
        <dbReference type="ARBA" id="ARBA00022606"/>
    </source>
</evidence>
<keyword evidence="5 10" id="KW-0552">Olfaction</keyword>
<keyword evidence="6 10" id="KW-1133">Transmembrane helix</keyword>
<keyword evidence="3 10" id="KW-0716">Sensory transduction</keyword>
<feature type="transmembrane region" description="Helical" evidence="10">
    <location>
        <begin position="72"/>
        <end position="92"/>
    </location>
</feature>
<feature type="transmembrane region" description="Helical" evidence="10">
    <location>
        <begin position="46"/>
        <end position="66"/>
    </location>
</feature>